<dbReference type="RefSeq" id="WP_143446816.1">
    <property type="nucleotide sequence ID" value="NZ_FWXV01000007.1"/>
</dbReference>
<reference evidence="2 3" key="1">
    <citation type="submission" date="2017-04" db="EMBL/GenBank/DDBJ databases">
        <authorList>
            <person name="Afonso C.L."/>
            <person name="Miller P.J."/>
            <person name="Scott M.A."/>
            <person name="Spackman E."/>
            <person name="Goraichik I."/>
            <person name="Dimitrov K.M."/>
            <person name="Suarez D.L."/>
            <person name="Swayne D.E."/>
        </authorList>
    </citation>
    <scope>NUCLEOTIDE SEQUENCE [LARGE SCALE GENOMIC DNA]</scope>
    <source>
        <strain evidence="2 3">DSM 43828</strain>
    </source>
</reference>
<accession>A0A1Y5XZ72</accession>
<protein>
    <recommendedName>
        <fullName evidence="4">Abortive phage infection protein</fullName>
    </recommendedName>
</protein>
<gene>
    <name evidence="2" type="ORF">SAMN05661093_07187</name>
</gene>
<keyword evidence="1" id="KW-0732">Signal</keyword>
<sequence>MKRATFLRAAAVGGLAALGLAGEANAGQRLKAGVTYDTGTLHFPDMPLSRVSWSRKLMEQELDAISRRLRCPSISVFGTDIDRLTATARAAVERGMTVYVQPRLYDHPQNEVLDHLAESARQAEKLCRRGGKVIFAAGCEHLLFTPGIIPGANFQERIAAVGTIPPEEWPNIYQRLNTFLGKAADTARANFRGTVTYGGAFFEPVDWSLFDIVGLDYYPYFKTDAEYHADLAQYRKWNKPITILESGCCTYPGAPERGAGGYDIVDYTQDPPVIKPGFVRDERVQAEHITRMLRIFAAEGMPAHIYTFINPEAPHSPVRERDLDISAFSLVKVIRQHYADPYSPYRWEPKEAFHAVARHNA</sequence>
<dbReference type="AlphaFoldDB" id="A0A1Y5XZ72"/>
<dbReference type="OrthoDB" id="151193at2"/>
<dbReference type="InterPro" id="IPR017853">
    <property type="entry name" value="GH"/>
</dbReference>
<evidence type="ECO:0000313" key="3">
    <source>
        <dbReference type="Proteomes" id="UP000192674"/>
    </source>
</evidence>
<proteinExistence type="predicted"/>
<evidence type="ECO:0008006" key="4">
    <source>
        <dbReference type="Google" id="ProtNLM"/>
    </source>
</evidence>
<feature type="signal peptide" evidence="1">
    <location>
        <begin position="1"/>
        <end position="26"/>
    </location>
</feature>
<evidence type="ECO:0000313" key="2">
    <source>
        <dbReference type="EMBL" id="SMD21903.1"/>
    </source>
</evidence>
<dbReference type="Gene3D" id="3.20.20.80">
    <property type="entry name" value="Glycosidases"/>
    <property type="match status" value="1"/>
</dbReference>
<keyword evidence="3" id="KW-1185">Reference proteome</keyword>
<evidence type="ECO:0000256" key="1">
    <source>
        <dbReference type="SAM" id="SignalP"/>
    </source>
</evidence>
<dbReference type="Proteomes" id="UP000192674">
    <property type="component" value="Unassembled WGS sequence"/>
</dbReference>
<organism evidence="2 3">
    <name type="scientific">Kibdelosporangium aridum</name>
    <dbReference type="NCBI Taxonomy" id="2030"/>
    <lineage>
        <taxon>Bacteria</taxon>
        <taxon>Bacillati</taxon>
        <taxon>Actinomycetota</taxon>
        <taxon>Actinomycetes</taxon>
        <taxon>Pseudonocardiales</taxon>
        <taxon>Pseudonocardiaceae</taxon>
        <taxon>Kibdelosporangium</taxon>
    </lineage>
</organism>
<name>A0A1Y5XZ72_KIBAR</name>
<dbReference type="EMBL" id="FWXV01000007">
    <property type="protein sequence ID" value="SMD21903.1"/>
    <property type="molecule type" value="Genomic_DNA"/>
</dbReference>
<dbReference type="SUPFAM" id="SSF51445">
    <property type="entry name" value="(Trans)glycosidases"/>
    <property type="match status" value="1"/>
</dbReference>
<feature type="chain" id="PRO_5038530531" description="Abortive phage infection protein" evidence="1">
    <location>
        <begin position="27"/>
        <end position="361"/>
    </location>
</feature>